<dbReference type="KEGG" id="adl:AURDEDRAFT_140614"/>
<keyword evidence="3" id="KW-1185">Reference proteome</keyword>
<organism evidence="2 3">
    <name type="scientific">Auricularia subglabra (strain TFB-10046 / SS5)</name>
    <name type="common">White-rot fungus</name>
    <name type="synonym">Auricularia delicata (strain TFB10046)</name>
    <dbReference type="NCBI Taxonomy" id="717982"/>
    <lineage>
        <taxon>Eukaryota</taxon>
        <taxon>Fungi</taxon>
        <taxon>Dikarya</taxon>
        <taxon>Basidiomycota</taxon>
        <taxon>Agaricomycotina</taxon>
        <taxon>Agaricomycetes</taxon>
        <taxon>Auriculariales</taxon>
        <taxon>Auriculariaceae</taxon>
        <taxon>Auricularia</taxon>
    </lineage>
</organism>
<dbReference type="KEGG" id="adl:AURDEDRAFT_128972"/>
<name>J0D4T9_AURST</name>
<dbReference type="AlphaFoldDB" id="J0D4T9"/>
<dbReference type="Proteomes" id="UP000006514">
    <property type="component" value="Unassembled WGS sequence"/>
</dbReference>
<dbReference type="InParanoid" id="J0D4T9"/>
<evidence type="ECO:0000313" key="3">
    <source>
        <dbReference type="Proteomes" id="UP000006514"/>
    </source>
</evidence>
<reference evidence="3" key="1">
    <citation type="journal article" date="2012" name="Science">
        <title>The Paleozoic origin of enzymatic lignin decomposition reconstructed from 31 fungal genomes.</title>
        <authorList>
            <person name="Floudas D."/>
            <person name="Binder M."/>
            <person name="Riley R."/>
            <person name="Barry K."/>
            <person name="Blanchette R.A."/>
            <person name="Henrissat B."/>
            <person name="Martinez A.T."/>
            <person name="Otillar R."/>
            <person name="Spatafora J.W."/>
            <person name="Yadav J.S."/>
            <person name="Aerts A."/>
            <person name="Benoit I."/>
            <person name="Boyd A."/>
            <person name="Carlson A."/>
            <person name="Copeland A."/>
            <person name="Coutinho P.M."/>
            <person name="de Vries R.P."/>
            <person name="Ferreira P."/>
            <person name="Findley K."/>
            <person name="Foster B."/>
            <person name="Gaskell J."/>
            <person name="Glotzer D."/>
            <person name="Gorecki P."/>
            <person name="Heitman J."/>
            <person name="Hesse C."/>
            <person name="Hori C."/>
            <person name="Igarashi K."/>
            <person name="Jurgens J.A."/>
            <person name="Kallen N."/>
            <person name="Kersten P."/>
            <person name="Kohler A."/>
            <person name="Kuees U."/>
            <person name="Kumar T.K.A."/>
            <person name="Kuo A."/>
            <person name="LaButti K."/>
            <person name="Larrondo L.F."/>
            <person name="Lindquist E."/>
            <person name="Ling A."/>
            <person name="Lombard V."/>
            <person name="Lucas S."/>
            <person name="Lundell T."/>
            <person name="Martin R."/>
            <person name="McLaughlin D.J."/>
            <person name="Morgenstern I."/>
            <person name="Morin E."/>
            <person name="Murat C."/>
            <person name="Nagy L.G."/>
            <person name="Nolan M."/>
            <person name="Ohm R.A."/>
            <person name="Patyshakuliyeva A."/>
            <person name="Rokas A."/>
            <person name="Ruiz-Duenas F.J."/>
            <person name="Sabat G."/>
            <person name="Salamov A."/>
            <person name="Samejima M."/>
            <person name="Schmutz J."/>
            <person name="Slot J.C."/>
            <person name="St John F."/>
            <person name="Stenlid J."/>
            <person name="Sun H."/>
            <person name="Sun S."/>
            <person name="Syed K."/>
            <person name="Tsang A."/>
            <person name="Wiebenga A."/>
            <person name="Young D."/>
            <person name="Pisabarro A."/>
            <person name="Eastwood D.C."/>
            <person name="Martin F."/>
            <person name="Cullen D."/>
            <person name="Grigoriev I.V."/>
            <person name="Hibbett D.S."/>
        </authorList>
    </citation>
    <scope>NUCLEOTIDE SEQUENCE [LARGE SCALE GENOMIC DNA]</scope>
    <source>
        <strain evidence="3">TFB10046</strain>
    </source>
</reference>
<dbReference type="eggNOG" id="ENOG502S6F0">
    <property type="taxonomic scope" value="Eukaryota"/>
</dbReference>
<accession>J0D4T9</accession>
<dbReference type="PANTHER" id="PTHR38645">
    <property type="entry name" value="CHROMOSOME 9, WHOLE GENOME SHOTGUN SEQUENCE"/>
    <property type="match status" value="1"/>
</dbReference>
<feature type="region of interest" description="Disordered" evidence="1">
    <location>
        <begin position="121"/>
        <end position="217"/>
    </location>
</feature>
<dbReference type="EMBL" id="JH688088">
    <property type="protein sequence ID" value="EJD33774.1"/>
    <property type="molecule type" value="Genomic_DNA"/>
</dbReference>
<proteinExistence type="predicted"/>
<sequence>MPMDRDSLSMNNLASSLPAANNATSTELSAKFKEAAMSITTLYRASLAAQSRAHSAGYSAALQDVLSYVQAGLSDGSMDIGTVLDWLEARAATVQSDDEDDDHHASASAKVQLVKRITAAKENAHHHHRKATAKISSSKSPSPRPPSPLLGTKRRHAALHDQPVQLVTGSSDKAERVKRGKPKSARVPNPLPVAPAFADFSMDVEDDPRERKRVARR</sequence>
<dbReference type="PANTHER" id="PTHR38645:SF1">
    <property type="entry name" value="YALI0F12243P"/>
    <property type="match status" value="1"/>
</dbReference>
<protein>
    <submittedName>
        <fullName evidence="2">Uncharacterized protein</fullName>
    </submittedName>
</protein>
<gene>
    <name evidence="2" type="ORF">AURDEDRAFT_140614</name>
</gene>
<evidence type="ECO:0000256" key="1">
    <source>
        <dbReference type="SAM" id="MobiDB-lite"/>
    </source>
</evidence>
<dbReference type="OrthoDB" id="21418at2759"/>
<evidence type="ECO:0000313" key="2">
    <source>
        <dbReference type="EMBL" id="EJD33774.1"/>
    </source>
</evidence>